<dbReference type="Proteomes" id="UP000641386">
    <property type="component" value="Unassembled WGS sequence"/>
</dbReference>
<protein>
    <recommendedName>
        <fullName evidence="5">Secreted protein</fullName>
    </recommendedName>
</protein>
<keyword evidence="4" id="KW-1185">Reference proteome</keyword>
<feature type="transmembrane region" description="Helical" evidence="1">
    <location>
        <begin position="117"/>
        <end position="137"/>
    </location>
</feature>
<dbReference type="AlphaFoldDB" id="A0A918ZN56"/>
<evidence type="ECO:0000313" key="3">
    <source>
        <dbReference type="EMBL" id="GHE60064.1"/>
    </source>
</evidence>
<accession>A0A918ZN56</accession>
<reference evidence="3" key="1">
    <citation type="journal article" date="2014" name="Int. J. Syst. Evol. Microbiol.">
        <title>Complete genome sequence of Corynebacterium casei LMG S-19264T (=DSM 44701T), isolated from a smear-ripened cheese.</title>
        <authorList>
            <consortium name="US DOE Joint Genome Institute (JGI-PGF)"/>
            <person name="Walter F."/>
            <person name="Albersmeier A."/>
            <person name="Kalinowski J."/>
            <person name="Ruckert C."/>
        </authorList>
    </citation>
    <scope>NUCLEOTIDE SEQUENCE</scope>
    <source>
        <strain evidence="3">JCM 3302</strain>
    </source>
</reference>
<proteinExistence type="predicted"/>
<sequence length="165" mass="16130">MDSVRGRAVRRGIARLLAVCAVLFGLFLMHGAPATAAEGCHGAMSDTAALPLPPMTGMAPMTGPTPVAGGQDVAPMSTVTAPDTHGAGPAVRAADTSGMSGVHCVSTPAQERVPLPAPGLLAVAGAGALALGAAAGLRAAVRATGRRGPPAGGRDLLLQVCIART</sequence>
<keyword evidence="1" id="KW-0472">Membrane</keyword>
<evidence type="ECO:0000256" key="2">
    <source>
        <dbReference type="SAM" id="SignalP"/>
    </source>
</evidence>
<keyword evidence="2" id="KW-0732">Signal</keyword>
<feature type="signal peptide" evidence="2">
    <location>
        <begin position="1"/>
        <end position="36"/>
    </location>
</feature>
<evidence type="ECO:0008006" key="5">
    <source>
        <dbReference type="Google" id="ProtNLM"/>
    </source>
</evidence>
<name>A0A918ZN56_9ACTN</name>
<reference evidence="3" key="2">
    <citation type="submission" date="2020-09" db="EMBL/GenBank/DDBJ databases">
        <authorList>
            <person name="Sun Q."/>
            <person name="Ohkuma M."/>
        </authorList>
    </citation>
    <scope>NUCLEOTIDE SEQUENCE</scope>
    <source>
        <strain evidence="3">JCM 3302</strain>
    </source>
</reference>
<organism evidence="3 4">
    <name type="scientific">Streptomyces spiralis</name>
    <dbReference type="NCBI Taxonomy" id="66376"/>
    <lineage>
        <taxon>Bacteria</taxon>
        <taxon>Bacillati</taxon>
        <taxon>Actinomycetota</taxon>
        <taxon>Actinomycetes</taxon>
        <taxon>Kitasatosporales</taxon>
        <taxon>Streptomycetaceae</taxon>
        <taxon>Streptomyces</taxon>
    </lineage>
</organism>
<feature type="chain" id="PRO_5037018885" description="Secreted protein" evidence="2">
    <location>
        <begin position="37"/>
        <end position="165"/>
    </location>
</feature>
<comment type="caution">
    <text evidence="3">The sequence shown here is derived from an EMBL/GenBank/DDBJ whole genome shotgun (WGS) entry which is preliminary data.</text>
</comment>
<evidence type="ECO:0000313" key="4">
    <source>
        <dbReference type="Proteomes" id="UP000641386"/>
    </source>
</evidence>
<keyword evidence="1" id="KW-1133">Transmembrane helix</keyword>
<gene>
    <name evidence="3" type="ORF">GCM10014715_11850</name>
</gene>
<keyword evidence="1" id="KW-0812">Transmembrane</keyword>
<evidence type="ECO:0000256" key="1">
    <source>
        <dbReference type="SAM" id="Phobius"/>
    </source>
</evidence>
<dbReference type="RefSeq" id="WP_229903360.1">
    <property type="nucleotide sequence ID" value="NZ_BNBC01000003.1"/>
</dbReference>
<dbReference type="EMBL" id="BNBC01000003">
    <property type="protein sequence ID" value="GHE60064.1"/>
    <property type="molecule type" value="Genomic_DNA"/>
</dbReference>